<dbReference type="Proteomes" id="UP000178129">
    <property type="component" value="Unassembled WGS sequence"/>
</dbReference>
<dbReference type="PANTHER" id="PTHR11786">
    <property type="entry name" value="N-HYDROXYARYLAMINE O-ACETYLTRANSFERASE"/>
    <property type="match status" value="1"/>
</dbReference>
<evidence type="ECO:0000256" key="1">
    <source>
        <dbReference type="ARBA" id="ARBA00006547"/>
    </source>
</evidence>
<accession>A0A1E1KFA0</accession>
<dbReference type="AlphaFoldDB" id="A0A1E1KFA0"/>
<name>A0A1E1KFA0_9HELO</name>
<dbReference type="SUPFAM" id="SSF54001">
    <property type="entry name" value="Cysteine proteinases"/>
    <property type="match status" value="1"/>
</dbReference>
<organism evidence="2 3">
    <name type="scientific">Rhynchosporium graminicola</name>
    <dbReference type="NCBI Taxonomy" id="2792576"/>
    <lineage>
        <taxon>Eukaryota</taxon>
        <taxon>Fungi</taxon>
        <taxon>Dikarya</taxon>
        <taxon>Ascomycota</taxon>
        <taxon>Pezizomycotina</taxon>
        <taxon>Leotiomycetes</taxon>
        <taxon>Helotiales</taxon>
        <taxon>Ploettnerulaceae</taxon>
        <taxon>Rhynchosporium</taxon>
    </lineage>
</organism>
<keyword evidence="3" id="KW-1185">Reference proteome</keyword>
<evidence type="ECO:0000313" key="2">
    <source>
        <dbReference type="EMBL" id="CZS96733.1"/>
    </source>
</evidence>
<dbReference type="InterPro" id="IPR038765">
    <property type="entry name" value="Papain-like_cys_pep_sf"/>
</dbReference>
<dbReference type="InterPro" id="IPR001447">
    <property type="entry name" value="Arylamine_N-AcTrfase"/>
</dbReference>
<comment type="caution">
    <text evidence="2">The sequence shown here is derived from an EMBL/GenBank/DDBJ whole genome shotgun (WGS) entry which is preliminary data.</text>
</comment>
<dbReference type="STRING" id="914237.A0A1E1KFA0"/>
<protein>
    <submittedName>
        <fullName evidence="2">Related to arylamine N-acetyltransferase</fullName>
    </submittedName>
</protein>
<evidence type="ECO:0000313" key="3">
    <source>
        <dbReference type="Proteomes" id="UP000178129"/>
    </source>
</evidence>
<reference evidence="3" key="1">
    <citation type="submission" date="2016-03" db="EMBL/GenBank/DDBJ databases">
        <authorList>
            <person name="Ploux O."/>
        </authorList>
    </citation>
    <scope>NUCLEOTIDE SEQUENCE [LARGE SCALE GENOMIC DNA]</scope>
    <source>
        <strain evidence="3">UK7</strain>
    </source>
</reference>
<dbReference type="EMBL" id="FJUW01000012">
    <property type="protein sequence ID" value="CZS96733.1"/>
    <property type="molecule type" value="Genomic_DNA"/>
</dbReference>
<comment type="similarity">
    <text evidence="1">Belongs to the arylamine N-acetyltransferase family.</text>
</comment>
<dbReference type="GO" id="GO:0016407">
    <property type="term" value="F:acetyltransferase activity"/>
    <property type="evidence" value="ECO:0007669"/>
    <property type="project" value="InterPro"/>
</dbReference>
<proteinExistence type="inferred from homology"/>
<dbReference type="InterPro" id="IPR053710">
    <property type="entry name" value="Arylamine_NAT_domain_sf"/>
</dbReference>
<dbReference type="Gene3D" id="3.30.2140.20">
    <property type="match status" value="1"/>
</dbReference>
<dbReference type="Pfam" id="PF00797">
    <property type="entry name" value="Acetyltransf_2"/>
    <property type="match status" value="1"/>
</dbReference>
<dbReference type="InParanoid" id="A0A1E1KFA0"/>
<gene>
    <name evidence="2" type="ORF">RCO7_02581</name>
</gene>
<sequence>MSSSAEPTSVTQIPFREDARPRYSDAKLRDYFKTIKLPQKYLDSIVLQDPAQIRTKAHGLPFLQALTRHHVCNVSFDNLVLHFDAHKVVTLDLDVLYTKFVHRGLGGRCMENNSFFATVLRSLGYEVRNCGGRVSRAMSPYPEVRRDQSSTYDGWNHMLNLVRLDDEWYAVDVGMGAMGPNLPFPLQDGFETISIAPRLIRLQLRPLSETYAASHANSPGPPKLWCLDVCYDPGEGDEKDWTPVYCFTETEFLPQDYEMMSWFTSTNPRSFFTKYIICTKLLMDEEKEVIVGNITLFKDTVRETIGAEKKVIKECKTEEERVNALAEIFNVHLTEEQKDGIPDERRLG</sequence>
<dbReference type="PANTHER" id="PTHR11786:SF0">
    <property type="entry name" value="ARYLAMINE N-ACETYLTRANSFERASE 4-RELATED"/>
    <property type="match status" value="1"/>
</dbReference>